<evidence type="ECO:0000256" key="1">
    <source>
        <dbReference type="ARBA" id="ARBA00007744"/>
    </source>
</evidence>
<dbReference type="Ensembl" id="ENSOMET00000011126.1">
    <property type="protein sequence ID" value="ENSOMEP00000003260.1"/>
    <property type="gene ID" value="ENSOMEG00000004200.1"/>
</dbReference>
<dbReference type="CDD" id="cd12940">
    <property type="entry name" value="LEM_LAP2_LEMD1"/>
    <property type="match status" value="1"/>
</dbReference>
<dbReference type="GeneTree" id="ENSGT00940000154098"/>
<dbReference type="PROSITE" id="PS50955">
    <property type="entry name" value="LEM_LIKE"/>
    <property type="match status" value="1"/>
</dbReference>
<proteinExistence type="inferred from homology"/>
<keyword evidence="3" id="KW-0597">Phosphoprotein</keyword>
<dbReference type="PROSITE" id="PS50954">
    <property type="entry name" value="LEM"/>
    <property type="match status" value="1"/>
</dbReference>
<dbReference type="InterPro" id="IPR003887">
    <property type="entry name" value="LEM_dom"/>
</dbReference>
<dbReference type="PANTHER" id="PTHR12019">
    <property type="entry name" value="LAMINA-ASSOCIATED POLYPEPTIDE THYMOPOIETIN"/>
    <property type="match status" value="1"/>
</dbReference>
<reference evidence="10" key="2">
    <citation type="submission" date="2025-09" db="UniProtKB">
        <authorList>
            <consortium name="Ensembl"/>
        </authorList>
    </citation>
    <scope>IDENTIFICATION</scope>
</reference>
<feature type="compositionally biased region" description="Basic and acidic residues" evidence="6">
    <location>
        <begin position="212"/>
        <end position="222"/>
    </location>
</feature>
<dbReference type="SMART" id="SM01261">
    <property type="entry name" value="Thymopoietin"/>
    <property type="match status" value="1"/>
</dbReference>
<keyword evidence="7" id="KW-0812">Transmembrane</keyword>
<keyword evidence="11" id="KW-1185">Reference proteome</keyword>
<dbReference type="Proteomes" id="UP000261560">
    <property type="component" value="Unplaced"/>
</dbReference>
<evidence type="ECO:0000256" key="3">
    <source>
        <dbReference type="ARBA" id="ARBA00022553"/>
    </source>
</evidence>
<feature type="compositionally biased region" description="Basic and acidic residues" evidence="6">
    <location>
        <begin position="194"/>
        <end position="205"/>
    </location>
</feature>
<sequence>DAPPQSKCCKKQQYSNCKTNSLQILSQTWRLKDPAHLSKARLKSDLVAHNVALPPAASKKEVYVELHLRNIEQKNAAEFSSDDEEQTQEEAVSPSENPCFENGRNEDPEVTQVPDPSKLTDECLKAALLKHGVKAGPIVASTRALYEKKLRKLLLHSNGDGELNGAEKAELYSDSEEEQEEEEEPDEESVSEEEQQKPKETKKIQSENNKLPQEKVKNILKEALPETKTTTTRIYATPRRPIKGAAQRPIQYSLPHTLVSPVTLERREVERRLVSIHIQILFFVFVACIIFFIYVNVQDSTVLALLDSLSHCFDKEGGTLLLPETEDTQALYEQD</sequence>
<keyword evidence="2" id="KW-0488">Methylation</keyword>
<evidence type="ECO:0000256" key="7">
    <source>
        <dbReference type="SAM" id="Phobius"/>
    </source>
</evidence>
<dbReference type="SMART" id="SM00540">
    <property type="entry name" value="LEM"/>
    <property type="match status" value="1"/>
</dbReference>
<dbReference type="InterPro" id="IPR051656">
    <property type="entry name" value="LEM_domain"/>
</dbReference>
<dbReference type="AlphaFoldDB" id="A0A3B3BCP7"/>
<reference evidence="10" key="1">
    <citation type="submission" date="2025-08" db="UniProtKB">
        <authorList>
            <consortium name="Ensembl"/>
        </authorList>
    </citation>
    <scope>IDENTIFICATION</scope>
</reference>
<feature type="region of interest" description="Disordered" evidence="6">
    <location>
        <begin position="76"/>
        <end position="117"/>
    </location>
</feature>
<feature type="transmembrane region" description="Helical" evidence="7">
    <location>
        <begin position="273"/>
        <end position="295"/>
    </location>
</feature>
<keyword evidence="4" id="KW-0007">Acetylation</keyword>
<dbReference type="GO" id="GO:0005635">
    <property type="term" value="C:nuclear envelope"/>
    <property type="evidence" value="ECO:0007669"/>
    <property type="project" value="UniProtKB-ARBA"/>
</dbReference>
<evidence type="ECO:0000259" key="8">
    <source>
        <dbReference type="PROSITE" id="PS50954"/>
    </source>
</evidence>
<dbReference type="GO" id="GO:0003677">
    <property type="term" value="F:DNA binding"/>
    <property type="evidence" value="ECO:0007669"/>
    <property type="project" value="UniProtKB-KW"/>
</dbReference>
<feature type="region of interest" description="Disordered" evidence="6">
    <location>
        <begin position="158"/>
        <end position="222"/>
    </location>
</feature>
<dbReference type="InterPro" id="IPR011015">
    <property type="entry name" value="LEM/LEM-like_dom_sf"/>
</dbReference>
<accession>A0A3B3BCP7</accession>
<protein>
    <submittedName>
        <fullName evidence="10">LEM domain containing 1</fullName>
    </submittedName>
</protein>
<dbReference type="SUPFAM" id="SSF63451">
    <property type="entry name" value="LEM domain"/>
    <property type="match status" value="2"/>
</dbReference>
<dbReference type="FunFam" id="1.10.720.40:FF:000001">
    <property type="entry name" value="LEM domain containing 2, isoform CRA_a"/>
    <property type="match status" value="2"/>
</dbReference>
<dbReference type="InterPro" id="IPR013146">
    <property type="entry name" value="LEM-like_dom"/>
</dbReference>
<name>A0A3B3BCP7_ORYME</name>
<organism evidence="10 11">
    <name type="scientific">Oryzias melastigma</name>
    <name type="common">Marine medaka</name>
    <dbReference type="NCBI Taxonomy" id="30732"/>
    <lineage>
        <taxon>Eukaryota</taxon>
        <taxon>Metazoa</taxon>
        <taxon>Chordata</taxon>
        <taxon>Craniata</taxon>
        <taxon>Vertebrata</taxon>
        <taxon>Euteleostomi</taxon>
        <taxon>Actinopterygii</taxon>
        <taxon>Neopterygii</taxon>
        <taxon>Teleostei</taxon>
        <taxon>Neoteleostei</taxon>
        <taxon>Acanthomorphata</taxon>
        <taxon>Ovalentaria</taxon>
        <taxon>Atherinomorphae</taxon>
        <taxon>Beloniformes</taxon>
        <taxon>Adrianichthyidae</taxon>
        <taxon>Oryziinae</taxon>
        <taxon>Oryzias</taxon>
    </lineage>
</organism>
<keyword evidence="7" id="KW-0472">Membrane</keyword>
<feature type="compositionally biased region" description="Acidic residues" evidence="6">
    <location>
        <begin position="173"/>
        <end position="193"/>
    </location>
</feature>
<evidence type="ECO:0000256" key="6">
    <source>
        <dbReference type="SAM" id="MobiDB-lite"/>
    </source>
</evidence>
<evidence type="ECO:0000256" key="5">
    <source>
        <dbReference type="ARBA" id="ARBA00023125"/>
    </source>
</evidence>
<evidence type="ECO:0000313" key="11">
    <source>
        <dbReference type="Proteomes" id="UP000261560"/>
    </source>
</evidence>
<evidence type="ECO:0000259" key="9">
    <source>
        <dbReference type="PROSITE" id="PS50955"/>
    </source>
</evidence>
<evidence type="ECO:0000256" key="4">
    <source>
        <dbReference type="ARBA" id="ARBA00022990"/>
    </source>
</evidence>
<comment type="similarity">
    <text evidence="1">Belongs to the LEM family.</text>
</comment>
<evidence type="ECO:0000256" key="2">
    <source>
        <dbReference type="ARBA" id="ARBA00022481"/>
    </source>
</evidence>
<dbReference type="PANTHER" id="PTHR12019:SF22">
    <property type="entry name" value="LAMINA-ASSOCIATED POLYPEPTIDE 2, ISOFORMS BETA_GAMMA"/>
    <property type="match status" value="1"/>
</dbReference>
<keyword evidence="7" id="KW-1133">Transmembrane helix</keyword>
<dbReference type="Pfam" id="PF03020">
    <property type="entry name" value="LEM"/>
    <property type="match status" value="1"/>
</dbReference>
<feature type="domain" description="LEM-like" evidence="9">
    <location>
        <begin position="31"/>
        <end position="74"/>
    </location>
</feature>
<feature type="domain" description="LEM" evidence="8">
    <location>
        <begin position="113"/>
        <end position="157"/>
    </location>
</feature>
<keyword evidence="5" id="KW-0238">DNA-binding</keyword>
<evidence type="ECO:0000313" key="10">
    <source>
        <dbReference type="Ensembl" id="ENSOMEP00000003260.1"/>
    </source>
</evidence>
<dbReference type="Gene3D" id="1.10.720.40">
    <property type="match status" value="2"/>
</dbReference>
<dbReference type="Pfam" id="PF08198">
    <property type="entry name" value="Thymopoietin"/>
    <property type="match status" value="1"/>
</dbReference>